<proteinExistence type="predicted"/>
<sequence length="132" mass="15151">MAGGEAEEKLENVPTIKAYKNPDFLASHAARKIRIMCELQEPEQRLAEAQIDNYFLFLGSHQVMHPEERTKLMTELSEKVKKGGPRDEMEALSAKISWNKRLMPMDKYYTVAMELAGMIAKFNLEKKKCIAM</sequence>
<reference evidence="1" key="1">
    <citation type="submission" date="2023-10" db="EMBL/GenBank/DDBJ databases">
        <authorList>
            <person name="Chen Y."/>
            <person name="Shah S."/>
            <person name="Dougan E. K."/>
            <person name="Thang M."/>
            <person name="Chan C."/>
        </authorList>
    </citation>
    <scope>NUCLEOTIDE SEQUENCE [LARGE SCALE GENOMIC DNA]</scope>
</reference>
<accession>A0ABN9Y786</accession>
<gene>
    <name evidence="1" type="ORF">PCOR1329_LOCUS82737</name>
</gene>
<comment type="caution">
    <text evidence="1">The sequence shown here is derived from an EMBL/GenBank/DDBJ whole genome shotgun (WGS) entry which is preliminary data.</text>
</comment>
<name>A0ABN9Y786_9DINO</name>
<evidence type="ECO:0000313" key="1">
    <source>
        <dbReference type="EMBL" id="CAK0907858.1"/>
    </source>
</evidence>
<protein>
    <submittedName>
        <fullName evidence="1">Uncharacterized protein</fullName>
    </submittedName>
</protein>
<evidence type="ECO:0000313" key="2">
    <source>
        <dbReference type="Proteomes" id="UP001189429"/>
    </source>
</evidence>
<dbReference type="Proteomes" id="UP001189429">
    <property type="component" value="Unassembled WGS sequence"/>
</dbReference>
<dbReference type="EMBL" id="CAUYUJ010021926">
    <property type="protein sequence ID" value="CAK0907858.1"/>
    <property type="molecule type" value="Genomic_DNA"/>
</dbReference>
<organism evidence="1 2">
    <name type="scientific">Prorocentrum cordatum</name>
    <dbReference type="NCBI Taxonomy" id="2364126"/>
    <lineage>
        <taxon>Eukaryota</taxon>
        <taxon>Sar</taxon>
        <taxon>Alveolata</taxon>
        <taxon>Dinophyceae</taxon>
        <taxon>Prorocentrales</taxon>
        <taxon>Prorocentraceae</taxon>
        <taxon>Prorocentrum</taxon>
    </lineage>
</organism>
<keyword evidence="2" id="KW-1185">Reference proteome</keyword>